<comment type="catalytic activity">
    <reaction evidence="1">
        <text>2-hydroxychromene-2-carboxylate = (3E)-4-(2-hydroxyphenyl)-2-oxobut-3-enoate</text>
        <dbReference type="Rhea" id="RHEA:27401"/>
        <dbReference type="ChEBI" id="CHEBI:59350"/>
        <dbReference type="ChEBI" id="CHEBI:59353"/>
        <dbReference type="EC" id="5.99.1.4"/>
    </reaction>
</comment>
<dbReference type="InterPro" id="IPR044087">
    <property type="entry name" value="NahD-like"/>
</dbReference>
<keyword evidence="1 3" id="KW-0413">Isomerase</keyword>
<proteinExistence type="inferred from homology"/>
<gene>
    <name evidence="3" type="ORF">ACFQND_00390</name>
</gene>
<comment type="caution">
    <text evidence="3">The sequence shown here is derived from an EMBL/GenBank/DDBJ whole genome shotgun (WGS) entry which is preliminary data.</text>
</comment>
<dbReference type="InterPro" id="IPR014440">
    <property type="entry name" value="HCCAis_GSTk"/>
</dbReference>
<dbReference type="GO" id="GO:0016853">
    <property type="term" value="F:isomerase activity"/>
    <property type="evidence" value="ECO:0007669"/>
    <property type="project" value="UniProtKB-KW"/>
</dbReference>
<dbReference type="Gene3D" id="3.40.30.10">
    <property type="entry name" value="Glutaredoxin"/>
    <property type="match status" value="1"/>
</dbReference>
<organism evidence="3 4">
    <name type="scientific">Polaromonas aquatica</name>
    <dbReference type="NCBI Taxonomy" id="332657"/>
    <lineage>
        <taxon>Bacteria</taxon>
        <taxon>Pseudomonadati</taxon>
        <taxon>Pseudomonadota</taxon>
        <taxon>Betaproteobacteria</taxon>
        <taxon>Burkholderiales</taxon>
        <taxon>Comamonadaceae</taxon>
        <taxon>Polaromonas</taxon>
    </lineage>
</organism>
<accession>A0ABW1TT85</accession>
<keyword evidence="4" id="KW-1185">Reference proteome</keyword>
<dbReference type="PANTHER" id="PTHR42943">
    <property type="entry name" value="GLUTATHIONE S-TRANSFERASE KAPPA"/>
    <property type="match status" value="1"/>
</dbReference>
<dbReference type="Proteomes" id="UP001596270">
    <property type="component" value="Unassembled WGS sequence"/>
</dbReference>
<dbReference type="InterPro" id="IPR001853">
    <property type="entry name" value="DSBA-like_thioredoxin_dom"/>
</dbReference>
<dbReference type="SUPFAM" id="SSF52833">
    <property type="entry name" value="Thioredoxin-like"/>
    <property type="match status" value="1"/>
</dbReference>
<name>A0ABW1TT85_9BURK</name>
<evidence type="ECO:0000313" key="4">
    <source>
        <dbReference type="Proteomes" id="UP001596270"/>
    </source>
</evidence>
<dbReference type="EMBL" id="JBHSRS010000001">
    <property type="protein sequence ID" value="MFC6279696.1"/>
    <property type="molecule type" value="Genomic_DNA"/>
</dbReference>
<dbReference type="CDD" id="cd03022">
    <property type="entry name" value="DsbA_HCCA_Iso"/>
    <property type="match status" value="1"/>
</dbReference>
<dbReference type="PANTHER" id="PTHR42943:SF2">
    <property type="entry name" value="GLUTATHIONE S-TRANSFERASE KAPPA 1"/>
    <property type="match status" value="1"/>
</dbReference>
<dbReference type="InterPro" id="IPR051924">
    <property type="entry name" value="GST_Kappa/NadH"/>
</dbReference>
<reference evidence="4" key="1">
    <citation type="journal article" date="2019" name="Int. J. Syst. Evol. Microbiol.">
        <title>The Global Catalogue of Microorganisms (GCM) 10K type strain sequencing project: providing services to taxonomists for standard genome sequencing and annotation.</title>
        <authorList>
            <consortium name="The Broad Institute Genomics Platform"/>
            <consortium name="The Broad Institute Genome Sequencing Center for Infectious Disease"/>
            <person name="Wu L."/>
            <person name="Ma J."/>
        </authorList>
    </citation>
    <scope>NUCLEOTIDE SEQUENCE [LARGE SCALE GENOMIC DNA]</scope>
    <source>
        <strain evidence="4">CCUG 39402</strain>
    </source>
</reference>
<feature type="domain" description="DSBA-like thioredoxin" evidence="2">
    <location>
        <begin position="4"/>
        <end position="194"/>
    </location>
</feature>
<dbReference type="InterPro" id="IPR036249">
    <property type="entry name" value="Thioredoxin-like_sf"/>
</dbReference>
<comment type="similarity">
    <text evidence="1">Belongs to the GST superfamily. NadH family.</text>
</comment>
<evidence type="ECO:0000259" key="2">
    <source>
        <dbReference type="Pfam" id="PF01323"/>
    </source>
</evidence>
<dbReference type="PIRSF" id="PIRSF006386">
    <property type="entry name" value="HCCAis_GSTk"/>
    <property type="match status" value="1"/>
</dbReference>
<dbReference type="EC" id="5.99.1.4" evidence="1"/>
<dbReference type="RefSeq" id="WP_371434710.1">
    <property type="nucleotide sequence ID" value="NZ_JBHSRS010000001.1"/>
</dbReference>
<evidence type="ECO:0000256" key="1">
    <source>
        <dbReference type="PIRNR" id="PIRNR006386"/>
    </source>
</evidence>
<protein>
    <recommendedName>
        <fullName evidence="1">2-hydroxychromene-2-carboxylate isomerase</fullName>
        <ecNumber evidence="1">5.99.1.4</ecNumber>
    </recommendedName>
</protein>
<evidence type="ECO:0000313" key="3">
    <source>
        <dbReference type="EMBL" id="MFC6279696.1"/>
    </source>
</evidence>
<dbReference type="Pfam" id="PF01323">
    <property type="entry name" value="DSBA"/>
    <property type="match status" value="1"/>
</dbReference>
<sequence length="220" mass="24518">MKHITFYLDFISPYAYLAFEQLPDALAGTSYSVGYKPVLFAGLLKHHGQLGPAEIAPKRDWTYRQVLWLAHTLGIPLQMPASHPFNPLPLLRLSLACSPEAEPGQPSRYVCESIFRHVWRGGADAADVSRLAALAQALVPQQQQGRERDDQVKAQLKKNTEDAIAKGVFGVPMFAVDDKLFWGLDALPMLRGYLLGEPWFEGEDWKNACQVAVGVSRRSE</sequence>